<protein>
    <submittedName>
        <fullName evidence="2">Elongation factor G</fullName>
    </submittedName>
</protein>
<dbReference type="InterPro" id="IPR035647">
    <property type="entry name" value="EFG_III/V"/>
</dbReference>
<dbReference type="Pfam" id="PF00679">
    <property type="entry name" value="EFG_C"/>
    <property type="match status" value="1"/>
</dbReference>
<evidence type="ECO:0000313" key="2">
    <source>
        <dbReference type="EMBL" id="EKC50162.1"/>
    </source>
</evidence>
<name>K1RNI2_9ZZZZ</name>
<dbReference type="GO" id="GO:0003746">
    <property type="term" value="F:translation elongation factor activity"/>
    <property type="evidence" value="ECO:0007669"/>
    <property type="project" value="UniProtKB-KW"/>
</dbReference>
<evidence type="ECO:0000259" key="1">
    <source>
        <dbReference type="Pfam" id="PF00679"/>
    </source>
</evidence>
<dbReference type="AlphaFoldDB" id="K1RNI2"/>
<keyword evidence="2" id="KW-0251">Elongation factor</keyword>
<dbReference type="SUPFAM" id="SSF54980">
    <property type="entry name" value="EF-G C-terminal domain-like"/>
    <property type="match status" value="1"/>
</dbReference>
<gene>
    <name evidence="2" type="ORF">LEA_18032</name>
</gene>
<reference evidence="2" key="1">
    <citation type="journal article" date="2013" name="Environ. Microbiol.">
        <title>Microbiota from the distal guts of lean and obese adolescents exhibit partial functional redundancy besides clear differences in community structure.</title>
        <authorList>
            <person name="Ferrer M."/>
            <person name="Ruiz A."/>
            <person name="Lanza F."/>
            <person name="Haange S.B."/>
            <person name="Oberbach A."/>
            <person name="Till H."/>
            <person name="Bargiela R."/>
            <person name="Campoy C."/>
            <person name="Segura M.T."/>
            <person name="Richter M."/>
            <person name="von Bergen M."/>
            <person name="Seifert J."/>
            <person name="Suarez A."/>
        </authorList>
    </citation>
    <scope>NUCLEOTIDE SEQUENCE</scope>
</reference>
<keyword evidence="2" id="KW-0648">Protein biosynthesis</keyword>
<organism evidence="2">
    <name type="scientific">human gut metagenome</name>
    <dbReference type="NCBI Taxonomy" id="408170"/>
    <lineage>
        <taxon>unclassified sequences</taxon>
        <taxon>metagenomes</taxon>
        <taxon>organismal metagenomes</taxon>
    </lineage>
</organism>
<sequence length="111" mass="12400">MNGSFETPASNGELTVISGSAPVASIRDYQNEIKAYTRGKGKIYLSFKGYEPCVNSERVIDEIGYNSDSDTENTADSVFCSHGSGHVVKWNEVYDNMHLERYLKYMTALQT</sequence>
<dbReference type="EMBL" id="AJWY01012359">
    <property type="protein sequence ID" value="EKC50162.1"/>
    <property type="molecule type" value="Genomic_DNA"/>
</dbReference>
<feature type="domain" description="Elongation factor EFG" evidence="1">
    <location>
        <begin position="2"/>
        <end position="54"/>
    </location>
</feature>
<dbReference type="Gene3D" id="3.30.70.240">
    <property type="match status" value="1"/>
</dbReference>
<comment type="caution">
    <text evidence="2">The sequence shown here is derived from an EMBL/GenBank/DDBJ whole genome shotgun (WGS) entry which is preliminary data.</text>
</comment>
<accession>K1RNI2</accession>
<dbReference type="InterPro" id="IPR000640">
    <property type="entry name" value="EFG_V-like"/>
</dbReference>
<proteinExistence type="predicted"/>